<gene>
    <name evidence="7" type="primary">lipB</name>
    <name evidence="7" type="ORF">HMPREF0388_1413</name>
</gene>
<dbReference type="Pfam" id="PF21948">
    <property type="entry name" value="LplA-B_cat"/>
    <property type="match status" value="1"/>
</dbReference>
<dbReference type="AlphaFoldDB" id="E6M030"/>
<dbReference type="SUPFAM" id="SSF55681">
    <property type="entry name" value="Class II aaRS and biotin synthetases"/>
    <property type="match status" value="1"/>
</dbReference>
<dbReference type="PROSITE" id="PS51733">
    <property type="entry name" value="BPL_LPL_CATALYTIC"/>
    <property type="match status" value="1"/>
</dbReference>
<dbReference type="NCBIfam" id="TIGR00214">
    <property type="entry name" value="lipB"/>
    <property type="match status" value="1"/>
</dbReference>
<dbReference type="EMBL" id="AEPY01000011">
    <property type="protein sequence ID" value="EFU79310.1"/>
    <property type="molecule type" value="Genomic_DNA"/>
</dbReference>
<sequence length="261" mass="29012">MVFSRNFLLNCGQNLSQIVGFALEHPLRDRVNLVRVENLLPRGLVSYQEADRIQRDTWAQVRDGELDHTLILGQFEPTYTAGRNTHDSDLINKDLPIIRTDRAGSLTWHGPGQLVIYPVVRLREPVDLIAYIRAVEGAVIDAVHDTWDLDVEIVKGRAGVWLRYRDAAGRTATERGTGRDRKLCAIGLKVVQNATLHGLALNIHPDFNRAFTGIIPCGLNDAGVTSLFEEGIETDFDTAAKVVVDQLTVKLTPLLAPFSEI</sequence>
<dbReference type="InterPro" id="IPR045864">
    <property type="entry name" value="aa-tRNA-synth_II/BPL/LPL"/>
</dbReference>
<evidence type="ECO:0000256" key="1">
    <source>
        <dbReference type="ARBA" id="ARBA00004821"/>
    </source>
</evidence>
<dbReference type="InterPro" id="IPR000544">
    <property type="entry name" value="Octanoyltransferase"/>
</dbReference>
<comment type="caution">
    <text evidence="7">The sequence shown here is derived from an EMBL/GenBank/DDBJ whole genome shotgun (WGS) entry which is preliminary data.</text>
</comment>
<evidence type="ECO:0000313" key="8">
    <source>
        <dbReference type="Proteomes" id="UP000005573"/>
    </source>
</evidence>
<comment type="pathway">
    <text evidence="1">Protein modification; protein lipoylation via endogenous pathway; protein N(6)-(lipoyl)lysine from octanoyl-[acyl-carrier-protein]: step 1/2.</text>
</comment>
<evidence type="ECO:0000313" key="7">
    <source>
        <dbReference type="EMBL" id="EFU79310.1"/>
    </source>
</evidence>
<accession>E6M030</accession>
<dbReference type="PANTHER" id="PTHR10993:SF7">
    <property type="entry name" value="LIPOYLTRANSFERASE 2, MITOCHONDRIAL-RELATED"/>
    <property type="match status" value="1"/>
</dbReference>
<reference evidence="7 8" key="1">
    <citation type="submission" date="2010-12" db="EMBL/GenBank/DDBJ databases">
        <authorList>
            <person name="Muzny D."/>
            <person name="Qin X."/>
            <person name="Deng J."/>
            <person name="Jiang H."/>
            <person name="Liu Y."/>
            <person name="Qu J."/>
            <person name="Song X.-Z."/>
            <person name="Zhang L."/>
            <person name="Thornton R."/>
            <person name="Coyle M."/>
            <person name="Francisco L."/>
            <person name="Jackson L."/>
            <person name="Javaid M."/>
            <person name="Korchina V."/>
            <person name="Kovar C."/>
            <person name="Mata R."/>
            <person name="Mathew T."/>
            <person name="Ngo R."/>
            <person name="Nguyen L."/>
            <person name="Nguyen N."/>
            <person name="Okwuonu G."/>
            <person name="Ongeri F."/>
            <person name="Pham C."/>
            <person name="Simmons D."/>
            <person name="Wilczek-Boney K."/>
            <person name="Hale W."/>
            <person name="Jakkamsetti A."/>
            <person name="Pham P."/>
            <person name="Ruth R."/>
            <person name="San Lucas F."/>
            <person name="Warren J."/>
            <person name="Zhang J."/>
            <person name="Zhao Z."/>
            <person name="Zhou C."/>
            <person name="Zhu D."/>
            <person name="Lee S."/>
            <person name="Bess C."/>
            <person name="Blankenburg K."/>
            <person name="Forbes L."/>
            <person name="Fu Q."/>
            <person name="Gubbala S."/>
            <person name="Hirani K."/>
            <person name="Jayaseelan J.C."/>
            <person name="Lara F."/>
            <person name="Munidasa M."/>
            <person name="Palculict T."/>
            <person name="Patil S."/>
            <person name="Pu L.-L."/>
            <person name="Saada N."/>
            <person name="Tang L."/>
            <person name="Weissenberger G."/>
            <person name="Zhu Y."/>
            <person name="Hemphill L."/>
            <person name="Shang Y."/>
            <person name="Youmans B."/>
            <person name="Ayvaz T."/>
            <person name="Ross M."/>
            <person name="Santibanez J."/>
            <person name="Aqrawi P."/>
            <person name="Gross S."/>
            <person name="Joshi V."/>
            <person name="Fowler G."/>
            <person name="Nazareth L."/>
            <person name="Reid J."/>
            <person name="Worley K."/>
            <person name="Petrosino J."/>
            <person name="Highlander S."/>
            <person name="Gibbs R."/>
        </authorList>
    </citation>
    <scope>NUCLEOTIDE SEQUENCE [LARGE SCALE GENOMIC DNA]</scope>
    <source>
        <strain evidence="7 8">ATCC 51333</strain>
    </source>
</reference>
<dbReference type="Proteomes" id="UP000005573">
    <property type="component" value="Unassembled WGS sequence"/>
</dbReference>
<name>E6M030_9ACTO</name>
<evidence type="ECO:0000256" key="5">
    <source>
        <dbReference type="ARBA" id="ARBA00024732"/>
    </source>
</evidence>
<dbReference type="GO" id="GO:0033819">
    <property type="term" value="F:lipoyl(octanoyl) transferase activity"/>
    <property type="evidence" value="ECO:0007669"/>
    <property type="project" value="UniProtKB-EC"/>
</dbReference>
<keyword evidence="4 7" id="KW-0012">Acyltransferase</keyword>
<dbReference type="PANTHER" id="PTHR10993">
    <property type="entry name" value="OCTANOYLTRANSFERASE"/>
    <property type="match status" value="1"/>
</dbReference>
<evidence type="ECO:0000256" key="3">
    <source>
        <dbReference type="ARBA" id="ARBA00022679"/>
    </source>
</evidence>
<evidence type="ECO:0000256" key="4">
    <source>
        <dbReference type="ARBA" id="ARBA00023315"/>
    </source>
</evidence>
<dbReference type="GO" id="GO:0009249">
    <property type="term" value="P:protein lipoylation"/>
    <property type="evidence" value="ECO:0007669"/>
    <property type="project" value="InterPro"/>
</dbReference>
<keyword evidence="3 7" id="KW-0808">Transferase</keyword>
<protein>
    <recommendedName>
        <fullName evidence="2">lipoyl(octanoyl) transferase</fullName>
        <ecNumber evidence="2">2.3.1.181</ecNumber>
    </recommendedName>
</protein>
<dbReference type="InterPro" id="IPR004143">
    <property type="entry name" value="BPL_LPL_catalytic"/>
</dbReference>
<comment type="function">
    <text evidence="5">Catalyzes the transfer of endogenously produced octanoic acid from octanoyl-acyl-carrier-protein onto the lipoyl domains of lipoate-dependent enzymes. Lipoyl-ACP can also act as a substrate although octanoyl-ACP is likely to be the physiological substrate.</text>
</comment>
<evidence type="ECO:0000256" key="2">
    <source>
        <dbReference type="ARBA" id="ARBA00012334"/>
    </source>
</evidence>
<dbReference type="HOGENOM" id="CLU_035168_2_2_11"/>
<dbReference type="UniPathway" id="UPA00538">
    <property type="reaction ID" value="UER00592"/>
</dbReference>
<organism evidence="7 8">
    <name type="scientific">Mobiluncus curtisii ATCC 51333</name>
    <dbReference type="NCBI Taxonomy" id="887326"/>
    <lineage>
        <taxon>Bacteria</taxon>
        <taxon>Bacillati</taxon>
        <taxon>Actinomycetota</taxon>
        <taxon>Actinomycetes</taxon>
        <taxon>Actinomycetales</taxon>
        <taxon>Actinomycetaceae</taxon>
        <taxon>Mobiluncus</taxon>
    </lineage>
</organism>
<proteinExistence type="predicted"/>
<dbReference type="NCBIfam" id="NF010925">
    <property type="entry name" value="PRK14345.1"/>
    <property type="match status" value="1"/>
</dbReference>
<dbReference type="Gene3D" id="3.30.930.10">
    <property type="entry name" value="Bira Bifunctional Protein, Domain 2"/>
    <property type="match status" value="1"/>
</dbReference>
<feature type="domain" description="BPL/LPL catalytic" evidence="6">
    <location>
        <begin position="64"/>
        <end position="255"/>
    </location>
</feature>
<evidence type="ECO:0000259" key="6">
    <source>
        <dbReference type="PROSITE" id="PS51733"/>
    </source>
</evidence>
<dbReference type="EC" id="2.3.1.181" evidence="2"/>